<gene>
    <name evidence="2" type="ORF">EQG79_16200</name>
</gene>
<accession>A0A4Q2UN20</accession>
<feature type="transmembrane region" description="Helical" evidence="1">
    <location>
        <begin position="121"/>
        <end position="143"/>
    </location>
</feature>
<reference evidence="2 3" key="1">
    <citation type="submission" date="2019-01" db="EMBL/GenBank/DDBJ databases">
        <title>Spirosoma flava sp. nov., a propanil-degrading bacterium isolated from herbicide-contaminated soil.</title>
        <authorList>
            <person name="Zhang L."/>
            <person name="Jiang J.-D."/>
        </authorList>
    </citation>
    <scope>NUCLEOTIDE SEQUENCE [LARGE SCALE GENOMIC DNA]</scope>
    <source>
        <strain evidence="2 3">TY50</strain>
    </source>
</reference>
<name>A0A4Q2UN20_9BACT</name>
<keyword evidence="1" id="KW-1133">Transmembrane helix</keyword>
<sequence length="233" mass="25973">MCTSQQLDAIDRHLRKENWLLNEEFIAELTDHYISSITDRLAEGSSFEQALASVHQDFGGRTGLLNMEEQYAHNQFLRTRRTSRAVFLAYLKPPRLAISLLLLACFYQLTSAYPHYGRYAMIQGGLMALVLGGGVAAAFILLIERFKSRQNSITNHRKLISVGVLVVNFGRATLVALGPEIWVKPTFYSQHVHVFDAAGLTASVICLLSAVECLMKVWPTYGAVTTPVSGRRP</sequence>
<evidence type="ECO:0000313" key="2">
    <source>
        <dbReference type="EMBL" id="RYC68945.1"/>
    </source>
</evidence>
<dbReference type="EMBL" id="SBLB01000004">
    <property type="protein sequence ID" value="RYC68945.1"/>
    <property type="molecule type" value="Genomic_DNA"/>
</dbReference>
<evidence type="ECO:0000313" key="3">
    <source>
        <dbReference type="Proteomes" id="UP000290407"/>
    </source>
</evidence>
<dbReference type="RefSeq" id="WP_129602589.1">
    <property type="nucleotide sequence ID" value="NZ_SBLB01000004.1"/>
</dbReference>
<feature type="transmembrane region" description="Helical" evidence="1">
    <location>
        <begin position="197"/>
        <end position="215"/>
    </location>
</feature>
<proteinExistence type="predicted"/>
<feature type="transmembrane region" description="Helical" evidence="1">
    <location>
        <begin position="159"/>
        <end position="177"/>
    </location>
</feature>
<protein>
    <submittedName>
        <fullName evidence="2">Uncharacterized protein</fullName>
    </submittedName>
</protein>
<keyword evidence="1" id="KW-0812">Transmembrane</keyword>
<keyword evidence="3" id="KW-1185">Reference proteome</keyword>
<comment type="caution">
    <text evidence="2">The sequence shown here is derived from an EMBL/GenBank/DDBJ whole genome shotgun (WGS) entry which is preliminary data.</text>
</comment>
<organism evidence="2 3">
    <name type="scientific">Spirosoma sordidisoli</name>
    <dbReference type="NCBI Taxonomy" id="2502893"/>
    <lineage>
        <taxon>Bacteria</taxon>
        <taxon>Pseudomonadati</taxon>
        <taxon>Bacteroidota</taxon>
        <taxon>Cytophagia</taxon>
        <taxon>Cytophagales</taxon>
        <taxon>Cytophagaceae</taxon>
        <taxon>Spirosoma</taxon>
    </lineage>
</organism>
<dbReference type="AlphaFoldDB" id="A0A4Q2UN20"/>
<dbReference type="Proteomes" id="UP000290407">
    <property type="component" value="Unassembled WGS sequence"/>
</dbReference>
<evidence type="ECO:0000256" key="1">
    <source>
        <dbReference type="SAM" id="Phobius"/>
    </source>
</evidence>
<keyword evidence="1" id="KW-0472">Membrane</keyword>
<feature type="transmembrane region" description="Helical" evidence="1">
    <location>
        <begin position="85"/>
        <end position="109"/>
    </location>
</feature>